<proteinExistence type="predicted"/>
<accession>A0ABR2U7B0</accession>
<sequence length="82" mass="9435">MSSLAEAKQVELKKKNTFRCGFFKHLRHQRPPPLKQWGARCSHHRSNVEQDAVFAEAMVSKTQLLPKRTSLKSILMALSSMR</sequence>
<protein>
    <submittedName>
        <fullName evidence="1">Uncharacterized protein</fullName>
    </submittedName>
</protein>
<name>A0ABR2U7B0_9ROSI</name>
<keyword evidence="2" id="KW-1185">Reference proteome</keyword>
<evidence type="ECO:0000313" key="2">
    <source>
        <dbReference type="Proteomes" id="UP001396334"/>
    </source>
</evidence>
<dbReference type="EMBL" id="JBBPBN010000001">
    <property type="protein sequence ID" value="KAK9045565.1"/>
    <property type="molecule type" value="Genomic_DNA"/>
</dbReference>
<evidence type="ECO:0000313" key="1">
    <source>
        <dbReference type="EMBL" id="KAK9045565.1"/>
    </source>
</evidence>
<dbReference type="Proteomes" id="UP001396334">
    <property type="component" value="Unassembled WGS sequence"/>
</dbReference>
<gene>
    <name evidence="1" type="ORF">V6N11_051474</name>
</gene>
<comment type="caution">
    <text evidence="1">The sequence shown here is derived from an EMBL/GenBank/DDBJ whole genome shotgun (WGS) entry which is preliminary data.</text>
</comment>
<reference evidence="1 2" key="1">
    <citation type="journal article" date="2024" name="G3 (Bethesda)">
        <title>Genome assembly of Hibiscus sabdariffa L. provides insights into metabolisms of medicinal natural products.</title>
        <authorList>
            <person name="Kim T."/>
        </authorList>
    </citation>
    <scope>NUCLEOTIDE SEQUENCE [LARGE SCALE GENOMIC DNA]</scope>
    <source>
        <strain evidence="1">TK-2024</strain>
        <tissue evidence="1">Old leaves</tissue>
    </source>
</reference>
<organism evidence="1 2">
    <name type="scientific">Hibiscus sabdariffa</name>
    <name type="common">roselle</name>
    <dbReference type="NCBI Taxonomy" id="183260"/>
    <lineage>
        <taxon>Eukaryota</taxon>
        <taxon>Viridiplantae</taxon>
        <taxon>Streptophyta</taxon>
        <taxon>Embryophyta</taxon>
        <taxon>Tracheophyta</taxon>
        <taxon>Spermatophyta</taxon>
        <taxon>Magnoliopsida</taxon>
        <taxon>eudicotyledons</taxon>
        <taxon>Gunneridae</taxon>
        <taxon>Pentapetalae</taxon>
        <taxon>rosids</taxon>
        <taxon>malvids</taxon>
        <taxon>Malvales</taxon>
        <taxon>Malvaceae</taxon>
        <taxon>Malvoideae</taxon>
        <taxon>Hibiscus</taxon>
    </lineage>
</organism>